<gene>
    <name evidence="1" type="ORF">TBIB3V08_LOCUS5381</name>
</gene>
<sequence>MLKCVTFNKNQHKTGAMFYLSLHLCVKIKERRFLIGNVTLLQHLKEKEIVWLTTLAPVDFVSARLHSTNTSRHYPYQTDYRGVMVRPSRVDFTYTVFPLPSSNQPPTTTIKNP</sequence>
<name>A0A7R9I0I6_9NEOP</name>
<organism evidence="1">
    <name type="scientific">Timema bartmani</name>
    <dbReference type="NCBI Taxonomy" id="61472"/>
    <lineage>
        <taxon>Eukaryota</taxon>
        <taxon>Metazoa</taxon>
        <taxon>Ecdysozoa</taxon>
        <taxon>Arthropoda</taxon>
        <taxon>Hexapoda</taxon>
        <taxon>Insecta</taxon>
        <taxon>Pterygota</taxon>
        <taxon>Neoptera</taxon>
        <taxon>Polyneoptera</taxon>
        <taxon>Phasmatodea</taxon>
        <taxon>Timematodea</taxon>
        <taxon>Timematoidea</taxon>
        <taxon>Timematidae</taxon>
        <taxon>Timema</taxon>
    </lineage>
</organism>
<evidence type="ECO:0000313" key="1">
    <source>
        <dbReference type="EMBL" id="CAD7442968.1"/>
    </source>
</evidence>
<proteinExistence type="predicted"/>
<dbReference type="EMBL" id="OD565931">
    <property type="protein sequence ID" value="CAD7442968.1"/>
    <property type="molecule type" value="Genomic_DNA"/>
</dbReference>
<dbReference type="AlphaFoldDB" id="A0A7R9I0I6"/>
<protein>
    <submittedName>
        <fullName evidence="1">Uncharacterized protein</fullName>
    </submittedName>
</protein>
<reference evidence="1" key="1">
    <citation type="submission" date="2020-11" db="EMBL/GenBank/DDBJ databases">
        <authorList>
            <person name="Tran Van P."/>
        </authorList>
    </citation>
    <scope>NUCLEOTIDE SEQUENCE</scope>
</reference>
<accession>A0A7R9I0I6</accession>